<protein>
    <recommendedName>
        <fullName evidence="1">DUF7477 domain-containing protein</fullName>
    </recommendedName>
</protein>
<reference evidence="2" key="1">
    <citation type="submission" date="2020-10" db="EMBL/GenBank/DDBJ databases">
        <authorList>
            <person name="Gilroy R."/>
        </authorList>
    </citation>
    <scope>NUCLEOTIDE SEQUENCE</scope>
    <source>
        <strain evidence="2">21143</strain>
    </source>
</reference>
<gene>
    <name evidence="2" type="ORF">IAD06_07705</name>
</gene>
<accession>A0A9D1GFP0</accession>
<comment type="caution">
    <text evidence="2">The sequence shown here is derived from an EMBL/GenBank/DDBJ whole genome shotgun (WGS) entry which is preliminary data.</text>
</comment>
<evidence type="ECO:0000259" key="1">
    <source>
        <dbReference type="Pfam" id="PF24289"/>
    </source>
</evidence>
<organism evidence="2 3">
    <name type="scientific">Candidatus Caccoplasma intestinavium</name>
    <dbReference type="NCBI Taxonomy" id="2840716"/>
    <lineage>
        <taxon>Bacteria</taxon>
        <taxon>Pseudomonadati</taxon>
        <taxon>Bacteroidota</taxon>
        <taxon>Bacteroidia</taxon>
        <taxon>Bacteroidales</taxon>
        <taxon>Bacteroidaceae</taxon>
        <taxon>Bacteroidaceae incertae sedis</taxon>
        <taxon>Candidatus Caccoplasma</taxon>
    </lineage>
</organism>
<name>A0A9D1GFP0_9BACT</name>
<evidence type="ECO:0000313" key="3">
    <source>
        <dbReference type="Proteomes" id="UP000886722"/>
    </source>
</evidence>
<proteinExistence type="predicted"/>
<dbReference type="InterPro" id="IPR055900">
    <property type="entry name" value="DUF7477"/>
</dbReference>
<dbReference type="Pfam" id="PF24289">
    <property type="entry name" value="DUF7477"/>
    <property type="match status" value="1"/>
</dbReference>
<dbReference type="AlphaFoldDB" id="A0A9D1GFP0"/>
<reference evidence="2" key="2">
    <citation type="journal article" date="2021" name="PeerJ">
        <title>Extensive microbial diversity within the chicken gut microbiome revealed by metagenomics and culture.</title>
        <authorList>
            <person name="Gilroy R."/>
            <person name="Ravi A."/>
            <person name="Getino M."/>
            <person name="Pursley I."/>
            <person name="Horton D.L."/>
            <person name="Alikhan N.F."/>
            <person name="Baker D."/>
            <person name="Gharbi K."/>
            <person name="Hall N."/>
            <person name="Watson M."/>
            <person name="Adriaenssens E.M."/>
            <person name="Foster-Nyarko E."/>
            <person name="Jarju S."/>
            <person name="Secka A."/>
            <person name="Antonio M."/>
            <person name="Oren A."/>
            <person name="Chaudhuri R.R."/>
            <person name="La Ragione R."/>
            <person name="Hildebrand F."/>
            <person name="Pallen M.J."/>
        </authorList>
    </citation>
    <scope>NUCLEOTIDE SEQUENCE</scope>
    <source>
        <strain evidence="2">21143</strain>
    </source>
</reference>
<sequence>MLRCIWGFVLFVLCGLPLVAQDMTLIITQGGLPYQSQTWFSSGRGEALQQDEIREYWDKDYYITSAAYTYQGWLVTMCKNCGYTGQSYYYSGEWPGKWLDEKLNDGYAITSLASNYSRWFVVVSKNSDYTAQAYGRYDSDDVFDVVSECWRKGYYITSAAYTGSDWWLVMSKGCGITEQRYAFTPNTGLVESTVQDFWKDGYNLTLMEYGGGEYFIVASKSDKISADVEQSYQVFSSSSAKEFIREKWDSGQDILYVGGGYGDDASKSSGDKDYVALASSATLDSKSEFEYACGTYQPYSYVDGSVRLGETVKGEYKVTVDVGKRNICAAEKLNDGSGDWVYNFIVLEDEVTITKDGEGKILLFQFEHNVIIQGDSRVWIPDLSQKGEGRLYDCSDYGTYLLSLMSGFD</sequence>
<feature type="non-terminal residue" evidence="2">
    <location>
        <position position="409"/>
    </location>
</feature>
<feature type="domain" description="DUF7477" evidence="1">
    <location>
        <begin position="20"/>
        <end position="162"/>
    </location>
</feature>
<evidence type="ECO:0000313" key="2">
    <source>
        <dbReference type="EMBL" id="HIT39901.1"/>
    </source>
</evidence>
<dbReference type="EMBL" id="DVKT01000060">
    <property type="protein sequence ID" value="HIT39901.1"/>
    <property type="molecule type" value="Genomic_DNA"/>
</dbReference>
<dbReference type="Proteomes" id="UP000886722">
    <property type="component" value="Unassembled WGS sequence"/>
</dbReference>